<evidence type="ECO:0000259" key="10">
    <source>
        <dbReference type="PROSITE" id="PS50025"/>
    </source>
</evidence>
<evidence type="ECO:0000256" key="2">
    <source>
        <dbReference type="ARBA" id="ARBA00022536"/>
    </source>
</evidence>
<dbReference type="PROSITE" id="PS50026">
    <property type="entry name" value="EGF_3"/>
    <property type="match status" value="1"/>
</dbReference>
<feature type="disulfide bond" evidence="8">
    <location>
        <begin position="75"/>
        <end position="102"/>
    </location>
</feature>
<evidence type="ECO:0000256" key="4">
    <source>
        <dbReference type="ARBA" id="ARBA00022989"/>
    </source>
</evidence>
<evidence type="ECO:0000256" key="9">
    <source>
        <dbReference type="SAM" id="MobiDB-lite"/>
    </source>
</evidence>
<reference evidence="12 13" key="2">
    <citation type="submission" date="2018-11" db="EMBL/GenBank/DDBJ databases">
        <authorList>
            <consortium name="Pathogen Informatics"/>
        </authorList>
    </citation>
    <scope>NUCLEOTIDE SEQUENCE [LARGE SCALE GENOMIC DNA]</scope>
    <source>
        <strain evidence="12 13">MHpl1</strain>
    </source>
</reference>
<evidence type="ECO:0000256" key="3">
    <source>
        <dbReference type="ARBA" id="ARBA00022692"/>
    </source>
</evidence>
<dbReference type="AlphaFoldDB" id="A0A0N4WWE3"/>
<dbReference type="Proteomes" id="UP000268014">
    <property type="component" value="Unassembled WGS sequence"/>
</dbReference>
<keyword evidence="2 7" id="KW-0245">EGF-like domain</keyword>
<gene>
    <name evidence="12" type="ORF">HPLM_LOCUS16062</name>
</gene>
<dbReference type="PANTHER" id="PTHR15036">
    <property type="entry name" value="PIKACHURIN-LIKE PROTEIN"/>
    <property type="match status" value="1"/>
</dbReference>
<keyword evidence="13" id="KW-1185">Reference proteome</keyword>
<dbReference type="InterPro" id="IPR050372">
    <property type="entry name" value="Neurexin-related_CASP"/>
</dbReference>
<dbReference type="OrthoDB" id="6275838at2759"/>
<dbReference type="InterPro" id="IPR000742">
    <property type="entry name" value="EGF"/>
</dbReference>
<dbReference type="CDD" id="cd00110">
    <property type="entry name" value="LamG"/>
    <property type="match status" value="1"/>
</dbReference>
<dbReference type="Gene3D" id="2.60.120.200">
    <property type="match status" value="2"/>
</dbReference>
<dbReference type="InterPro" id="IPR001791">
    <property type="entry name" value="Laminin_G"/>
</dbReference>
<evidence type="ECO:0000256" key="7">
    <source>
        <dbReference type="PROSITE-ProRule" id="PRU00076"/>
    </source>
</evidence>
<dbReference type="Pfam" id="PF02210">
    <property type="entry name" value="Laminin_G_2"/>
    <property type="match status" value="2"/>
</dbReference>
<dbReference type="FunFam" id="2.10.25.10:FF:000015">
    <property type="entry name" value="neurexin-1 isoform X1"/>
    <property type="match status" value="1"/>
</dbReference>
<evidence type="ECO:0000313" key="14">
    <source>
        <dbReference type="WBParaSite" id="HPLM_0001607001-mRNA-1"/>
    </source>
</evidence>
<feature type="compositionally biased region" description="Basic and acidic residues" evidence="9">
    <location>
        <begin position="297"/>
        <end position="313"/>
    </location>
</feature>
<dbReference type="STRING" id="6290.A0A0N4WWE3"/>
<dbReference type="EMBL" id="UZAF01019254">
    <property type="protein sequence ID" value="VDO58704.1"/>
    <property type="molecule type" value="Genomic_DNA"/>
</dbReference>
<feature type="domain" description="Laminin G" evidence="10">
    <location>
        <begin position="1"/>
        <end position="102"/>
    </location>
</feature>
<proteinExistence type="predicted"/>
<dbReference type="SUPFAM" id="SSF49899">
    <property type="entry name" value="Concanavalin A-like lectins/glucanases"/>
    <property type="match status" value="2"/>
</dbReference>
<organism evidence="14">
    <name type="scientific">Haemonchus placei</name>
    <name type="common">Barber's pole worm</name>
    <dbReference type="NCBI Taxonomy" id="6290"/>
    <lineage>
        <taxon>Eukaryota</taxon>
        <taxon>Metazoa</taxon>
        <taxon>Ecdysozoa</taxon>
        <taxon>Nematoda</taxon>
        <taxon>Chromadorea</taxon>
        <taxon>Rhabditida</taxon>
        <taxon>Rhabditina</taxon>
        <taxon>Rhabditomorpha</taxon>
        <taxon>Strongyloidea</taxon>
        <taxon>Trichostrongylidae</taxon>
        <taxon>Haemonchus</taxon>
    </lineage>
</organism>
<evidence type="ECO:0000313" key="12">
    <source>
        <dbReference type="EMBL" id="VDO58704.1"/>
    </source>
</evidence>
<evidence type="ECO:0000256" key="8">
    <source>
        <dbReference type="PROSITE-ProRule" id="PRU00122"/>
    </source>
</evidence>
<evidence type="ECO:0000259" key="11">
    <source>
        <dbReference type="PROSITE" id="PS50026"/>
    </source>
</evidence>
<reference evidence="14" key="1">
    <citation type="submission" date="2017-02" db="UniProtKB">
        <authorList>
            <consortium name="WormBaseParasite"/>
        </authorList>
    </citation>
    <scope>IDENTIFICATION</scope>
</reference>
<keyword evidence="6 8" id="KW-1015">Disulfide bond</keyword>
<evidence type="ECO:0000256" key="5">
    <source>
        <dbReference type="ARBA" id="ARBA00023136"/>
    </source>
</evidence>
<feature type="domain" description="Laminin G" evidence="10">
    <location>
        <begin position="147"/>
        <end position="329"/>
    </location>
</feature>
<dbReference type="WBParaSite" id="HPLM_0001607001-mRNA-1">
    <property type="protein sequence ID" value="HPLM_0001607001-mRNA-1"/>
    <property type="gene ID" value="HPLM_0001607001"/>
</dbReference>
<keyword evidence="3" id="KW-0812">Transmembrane</keyword>
<dbReference type="SMART" id="SM00282">
    <property type="entry name" value="LamG"/>
    <property type="match status" value="1"/>
</dbReference>
<protein>
    <submittedName>
        <fullName evidence="14">LAM_G_DOMAIN domain-containing protein</fullName>
    </submittedName>
</protein>
<dbReference type="OMA" id="HWESIRC"/>
<comment type="subcellular location">
    <subcellularLocation>
        <location evidence="1">Membrane</location>
    </subcellularLocation>
</comment>
<name>A0A0N4WWE3_HAEPC</name>
<evidence type="ECO:0000256" key="6">
    <source>
        <dbReference type="ARBA" id="ARBA00023157"/>
    </source>
</evidence>
<dbReference type="PANTHER" id="PTHR15036:SF89">
    <property type="entry name" value="NEUREXIN 1, ISOFORM F"/>
    <property type="match status" value="1"/>
</dbReference>
<evidence type="ECO:0000313" key="13">
    <source>
        <dbReference type="Proteomes" id="UP000268014"/>
    </source>
</evidence>
<keyword evidence="5" id="KW-0472">Membrane</keyword>
<feature type="domain" description="EGF-like" evidence="11">
    <location>
        <begin position="105"/>
        <end position="142"/>
    </location>
</feature>
<accession>A0A0N4WWE3</accession>
<evidence type="ECO:0000256" key="1">
    <source>
        <dbReference type="ARBA" id="ARBA00004370"/>
    </source>
</evidence>
<dbReference type="Gene3D" id="2.10.25.10">
    <property type="entry name" value="Laminin"/>
    <property type="match status" value="1"/>
</dbReference>
<dbReference type="PROSITE" id="PS50025">
    <property type="entry name" value="LAM_G_DOMAIN"/>
    <property type="match status" value="2"/>
</dbReference>
<dbReference type="InterPro" id="IPR013320">
    <property type="entry name" value="ConA-like_dom_sf"/>
</dbReference>
<sequence length="335" mass="37190">MLIESPVLPNRQHLSDMRWHTLLYYQEDRTGLQMLLVDNTTAISDNAMEPVLGTVITIGGAPVSAPLVRGGFRGCLAALRINDRLIDVIDDCDVKKDVVQGCAGPLARCSPAACSNRGRCIQQWNSIRCDCTLTAHAGDRCQDPATTASFSAPSTIYFEYPVNDRPSTSRDYMLLAFRTTRPNGVLLSIDCAVDQDYFTVYIDEGFLQVKYNLGSREHHFGHFAHKLSDGKKHTVRIHRNEANVTLQIDGRPAIRYRPKGSTSSGTDELVTLNMQWRVSLGAALNSRHIDSGPGRYKSLEKSNQPEKQLEKRAYSSGKKSAFAGNRKVCSSFQSF</sequence>
<dbReference type="GO" id="GO:0016020">
    <property type="term" value="C:membrane"/>
    <property type="evidence" value="ECO:0007669"/>
    <property type="project" value="UniProtKB-SubCell"/>
</dbReference>
<comment type="caution">
    <text evidence="7">Lacks conserved residue(s) required for the propagation of feature annotation.</text>
</comment>
<feature type="region of interest" description="Disordered" evidence="9">
    <location>
        <begin position="291"/>
        <end position="323"/>
    </location>
</feature>
<keyword evidence="4" id="KW-1133">Transmembrane helix</keyword>